<evidence type="ECO:0000259" key="11">
    <source>
        <dbReference type="Pfam" id="PF23925"/>
    </source>
</evidence>
<evidence type="ECO:0000256" key="1">
    <source>
        <dbReference type="ARBA" id="ARBA00004496"/>
    </source>
</evidence>
<evidence type="ECO:0000256" key="5">
    <source>
        <dbReference type="ARBA" id="ARBA00022694"/>
    </source>
</evidence>
<evidence type="ECO:0000259" key="10">
    <source>
        <dbReference type="Pfam" id="PF23878"/>
    </source>
</evidence>
<feature type="domain" description="ELP1 N-terminal second beta-propeller" evidence="9">
    <location>
        <begin position="347"/>
        <end position="373"/>
    </location>
</feature>
<dbReference type="InterPro" id="IPR056169">
    <property type="entry name" value="HB_ELP1"/>
</dbReference>
<evidence type="ECO:0000313" key="14">
    <source>
        <dbReference type="Proteomes" id="UP000267251"/>
    </source>
</evidence>
<evidence type="ECO:0000313" key="13">
    <source>
        <dbReference type="EMBL" id="RKP14012.1"/>
    </source>
</evidence>
<feature type="coiled-coil region" evidence="6">
    <location>
        <begin position="959"/>
        <end position="993"/>
    </location>
</feature>
<gene>
    <name evidence="13" type="ORF">BJ684DRAFT_1801</name>
</gene>
<reference evidence="14" key="1">
    <citation type="journal article" date="2018" name="Nat. Microbiol.">
        <title>Leveraging single-cell genomics to expand the fungal tree of life.</title>
        <authorList>
            <person name="Ahrendt S.R."/>
            <person name="Quandt C.A."/>
            <person name="Ciobanu D."/>
            <person name="Clum A."/>
            <person name="Salamov A."/>
            <person name="Andreopoulos B."/>
            <person name="Cheng J.F."/>
            <person name="Woyke T."/>
            <person name="Pelin A."/>
            <person name="Henrissat B."/>
            <person name="Reynolds N.K."/>
            <person name="Benny G.L."/>
            <person name="Smith M.E."/>
            <person name="James T.Y."/>
            <person name="Grigoriev I.V."/>
        </authorList>
    </citation>
    <scope>NUCLEOTIDE SEQUENCE [LARGE SCALE GENOMIC DNA]</scope>
</reference>
<proteinExistence type="inferred from homology"/>
<dbReference type="InterPro" id="IPR056166">
    <property type="entry name" value="TPR_ELP1"/>
</dbReference>
<dbReference type="Pfam" id="PF23878">
    <property type="entry name" value="TPR_ELP1"/>
    <property type="match status" value="1"/>
</dbReference>
<dbReference type="PANTHER" id="PTHR12747">
    <property type="entry name" value="ELONGATOR COMPLEX PROTEIN 1"/>
    <property type="match status" value="1"/>
</dbReference>
<feature type="domain" description="ELP1 three-helical bundle" evidence="12">
    <location>
        <begin position="952"/>
        <end position="1095"/>
    </location>
</feature>
<dbReference type="EMBL" id="KZ987903">
    <property type="protein sequence ID" value="RKP14012.1"/>
    <property type="molecule type" value="Genomic_DNA"/>
</dbReference>
<feature type="compositionally biased region" description="Polar residues" evidence="7">
    <location>
        <begin position="128"/>
        <end position="137"/>
    </location>
</feature>
<comment type="similarity">
    <text evidence="3">Belongs to the ELP1/IKA1 family.</text>
</comment>
<evidence type="ECO:0000259" key="8">
    <source>
        <dbReference type="Pfam" id="PF04762"/>
    </source>
</evidence>
<dbReference type="InterPro" id="IPR056167">
    <property type="entry name" value="A-sol_ELP1"/>
</dbReference>
<dbReference type="InterPro" id="IPR056165">
    <property type="entry name" value="Beta-prop_ELP1_2nd"/>
</dbReference>
<feature type="non-terminal residue" evidence="13">
    <location>
        <position position="1"/>
    </location>
</feature>
<organism evidence="13 14">
    <name type="scientific">Piptocephalis cylindrospora</name>
    <dbReference type="NCBI Taxonomy" id="1907219"/>
    <lineage>
        <taxon>Eukaryota</taxon>
        <taxon>Fungi</taxon>
        <taxon>Fungi incertae sedis</taxon>
        <taxon>Zoopagomycota</taxon>
        <taxon>Zoopagomycotina</taxon>
        <taxon>Zoopagomycetes</taxon>
        <taxon>Zoopagales</taxon>
        <taxon>Piptocephalidaceae</taxon>
        <taxon>Piptocephalis</taxon>
    </lineage>
</organism>
<dbReference type="AlphaFoldDB" id="A0A4P9Y5L7"/>
<dbReference type="SUPFAM" id="SSF82171">
    <property type="entry name" value="DPP6 N-terminal domain-like"/>
    <property type="match status" value="1"/>
</dbReference>
<dbReference type="Pfam" id="PF23936">
    <property type="entry name" value="HB_ELP1"/>
    <property type="match status" value="1"/>
</dbReference>
<dbReference type="GO" id="GO:0002926">
    <property type="term" value="P:tRNA wobble base 5-methoxycarbonylmethyl-2-thiouridinylation"/>
    <property type="evidence" value="ECO:0007669"/>
    <property type="project" value="TreeGrafter"/>
</dbReference>
<dbReference type="GO" id="GO:0000049">
    <property type="term" value="F:tRNA binding"/>
    <property type="evidence" value="ECO:0007669"/>
    <property type="project" value="TreeGrafter"/>
</dbReference>
<feature type="region of interest" description="Disordered" evidence="7">
    <location>
        <begin position="115"/>
        <end position="137"/>
    </location>
</feature>
<evidence type="ECO:0000256" key="3">
    <source>
        <dbReference type="ARBA" id="ARBA00006086"/>
    </source>
</evidence>
<comment type="subcellular location">
    <subcellularLocation>
        <location evidence="1">Cytoplasm</location>
    </subcellularLocation>
</comment>
<dbReference type="InterPro" id="IPR056164">
    <property type="entry name" value="Beta-prop_ELP1_1st"/>
</dbReference>
<evidence type="ECO:0000256" key="7">
    <source>
        <dbReference type="SAM" id="MobiDB-lite"/>
    </source>
</evidence>
<dbReference type="Proteomes" id="UP000267251">
    <property type="component" value="Unassembled WGS sequence"/>
</dbReference>
<dbReference type="UniPathway" id="UPA00988"/>
<feature type="domain" description="ELP1 N-terminal second beta-propeller" evidence="9">
    <location>
        <begin position="448"/>
        <end position="558"/>
    </location>
</feature>
<evidence type="ECO:0000259" key="9">
    <source>
        <dbReference type="Pfam" id="PF23797"/>
    </source>
</evidence>
<keyword evidence="4" id="KW-0963">Cytoplasm</keyword>
<dbReference type="GO" id="GO:0033588">
    <property type="term" value="C:elongator holoenzyme complex"/>
    <property type="evidence" value="ECO:0007669"/>
    <property type="project" value="InterPro"/>
</dbReference>
<dbReference type="Pfam" id="PF23925">
    <property type="entry name" value="A-sol_ELP1"/>
    <property type="match status" value="1"/>
</dbReference>
<keyword evidence="5" id="KW-0819">tRNA processing</keyword>
<dbReference type="GO" id="GO:0005829">
    <property type="term" value="C:cytosol"/>
    <property type="evidence" value="ECO:0007669"/>
    <property type="project" value="TreeGrafter"/>
</dbReference>
<evidence type="ECO:0000259" key="12">
    <source>
        <dbReference type="Pfam" id="PF23936"/>
    </source>
</evidence>
<keyword evidence="14" id="KW-1185">Reference proteome</keyword>
<keyword evidence="6" id="KW-0175">Coiled coil</keyword>
<accession>A0A4P9Y5L7</accession>
<evidence type="ECO:0000256" key="2">
    <source>
        <dbReference type="ARBA" id="ARBA00005043"/>
    </source>
</evidence>
<dbReference type="InterPro" id="IPR006849">
    <property type="entry name" value="Elp1"/>
</dbReference>
<dbReference type="OrthoDB" id="40048at2759"/>
<evidence type="ECO:0000256" key="6">
    <source>
        <dbReference type="SAM" id="Coils"/>
    </source>
</evidence>
<dbReference type="PANTHER" id="PTHR12747:SF0">
    <property type="entry name" value="ELONGATOR COMPLEX PROTEIN 1"/>
    <property type="match status" value="1"/>
</dbReference>
<protein>
    <submittedName>
        <fullName evidence="13">IKI3 family-domain-containing protein</fullName>
    </submittedName>
</protein>
<feature type="region of interest" description="Disordered" evidence="7">
    <location>
        <begin position="1037"/>
        <end position="1060"/>
    </location>
</feature>
<name>A0A4P9Y5L7_9FUNG</name>
<evidence type="ECO:0000256" key="4">
    <source>
        <dbReference type="ARBA" id="ARBA00022490"/>
    </source>
</evidence>
<feature type="domain" description="ELP1 alpha-solenoid" evidence="11">
    <location>
        <begin position="584"/>
        <end position="767"/>
    </location>
</feature>
<sequence length="1095" mass="121708">VVLVHVLADLESLCVILASGEIYLLPLMDLEMGSMELELPESFGTMDAGITGAAWSPEEEVLIVTTGAEKLLLLTQDFQVLLETDLFSQKQGKDVQVNVGWGSKKTQFHGRAGKSAALAQAPTEAPPSDQTSGDSQASDVCITWRGDGKLFAVTAFDPIASRRTLRIYTREGVYQCSGELAEWTEGLAAWRWPLTSLIAVPCLSSPSEPRPCIVFYERNGLQHGKILLEQEAPVTKSTAPKDVSILRSRLQVTQLSFNPKSDILAVGLKTGDNHRLQLWTCSNYHWFCKLDIALSASISSLEDLIWEQEHPMRLHLFGLSTHQVFELTWDYAVNTDGVHGTAAVAAVIDGGNLNLTPLRYANVPPPMFTSSIQGTNKGAFLTVAFGIGLDGFAAVQTASDETASLFTFSFHVVLAPLHSIPLSPTHFLSLKPNGVSYSCATIVCVAMTDDGKVEGMNCTPYPTFFPEPCPYMVAISDPTSDEVVLLGLTARGRLYFGDRLVSSVVTSFSLHDDCVLLSTSNHQVLFLRKSSLFDASSHSFTLQEHPLARRMERGGRVVCGIPQETGVVLQMPRGNLETIHPHFLVLAHVSRSLDTHDYQEAFLACRKHRVDLNVLYDHAPADFLKHIADFVQQVDRPDYLDLFTSALSMLTQKPNMDVKTDGKMNQICGALRKALLDKDPSRYLNSILVTHVREDPPDLEAALRRVNALKEGDKQAFEVALDFLHFLVQTDRLYEASLGIYDLPLALSVLQRSHQDPREYLPILQELRGMDPLLRQARIDDQLGRREKSLSHLYAAGPSQAETWLKYAIKYSLYVAAITMSSEVSLSSQEDDRRRSILVAYGQFLNEEKAFQKAGHVFSLAEEWSLAARAYVRSKGWREGMTLARIHNFSSETIRDLVMLGYEAQKADRRPLDAATLLMEYLEDVEEAVDCLLEGYEYGEARRIAVEHGRSDLVESTVMERLEEHEEHLGEELEGMRKQCATQADRLDELTQQLVEAASSEAAGPGNDGHLDNVEIQSEVSTLMTDFTRYTKSSSIPASLMSKGSRSTKRQERKKNRGKKGTIYEKDYLIDSLGRLPSRVITSADEVVNVLHHLI</sequence>
<feature type="non-terminal residue" evidence="13">
    <location>
        <position position="1095"/>
    </location>
</feature>
<dbReference type="Pfam" id="PF04762">
    <property type="entry name" value="Beta-prop_ELP1_1st"/>
    <property type="match status" value="1"/>
</dbReference>
<feature type="domain" description="ELP1 first N-terminal beta-propeller" evidence="8">
    <location>
        <begin position="3"/>
        <end position="308"/>
    </location>
</feature>
<feature type="domain" description="ELP1 TPR" evidence="10">
    <location>
        <begin position="777"/>
        <end position="943"/>
    </location>
</feature>
<feature type="compositionally biased region" description="Basic residues" evidence="7">
    <location>
        <begin position="1046"/>
        <end position="1060"/>
    </location>
</feature>
<dbReference type="Pfam" id="PF23797">
    <property type="entry name" value="Beta-prop_ELP1_2nd"/>
    <property type="match status" value="2"/>
</dbReference>
<comment type="pathway">
    <text evidence="2">tRNA modification; 5-methoxycarbonylmethyl-2-thiouridine-tRNA biosynthesis.</text>
</comment>